<accession>A0ABP3V7D6</accession>
<comment type="caution">
    <text evidence="1">The sequence shown here is derived from an EMBL/GenBank/DDBJ whole genome shotgun (WGS) entry which is preliminary data.</text>
</comment>
<dbReference type="SUPFAM" id="SSF53474">
    <property type="entry name" value="alpha/beta-Hydrolases"/>
    <property type="match status" value="1"/>
</dbReference>
<dbReference type="InterPro" id="IPR010520">
    <property type="entry name" value="FrsA-like"/>
</dbReference>
<reference evidence="2" key="1">
    <citation type="journal article" date="2019" name="Int. J. Syst. Evol. Microbiol.">
        <title>The Global Catalogue of Microorganisms (GCM) 10K type strain sequencing project: providing services to taxonomists for standard genome sequencing and annotation.</title>
        <authorList>
            <consortium name="The Broad Institute Genomics Platform"/>
            <consortium name="The Broad Institute Genome Sequencing Center for Infectious Disease"/>
            <person name="Wu L."/>
            <person name="Ma J."/>
        </authorList>
    </citation>
    <scope>NUCLEOTIDE SEQUENCE [LARGE SCALE GENOMIC DNA]</scope>
    <source>
        <strain evidence="2">JCM 15503</strain>
    </source>
</reference>
<dbReference type="Pfam" id="PF06500">
    <property type="entry name" value="FrsA-like"/>
    <property type="match status" value="1"/>
</dbReference>
<dbReference type="Proteomes" id="UP001500279">
    <property type="component" value="Unassembled WGS sequence"/>
</dbReference>
<evidence type="ECO:0000313" key="1">
    <source>
        <dbReference type="EMBL" id="GAA0750613.1"/>
    </source>
</evidence>
<gene>
    <name evidence="1" type="ORF">GCM10009107_22550</name>
</gene>
<evidence type="ECO:0000313" key="2">
    <source>
        <dbReference type="Proteomes" id="UP001500279"/>
    </source>
</evidence>
<dbReference type="EMBL" id="BAAAEW010000011">
    <property type="protein sequence ID" value="GAA0750613.1"/>
    <property type="molecule type" value="Genomic_DNA"/>
</dbReference>
<organism evidence="1 2">
    <name type="scientific">Ideonella azotifigens</name>
    <dbReference type="NCBI Taxonomy" id="513160"/>
    <lineage>
        <taxon>Bacteria</taxon>
        <taxon>Pseudomonadati</taxon>
        <taxon>Pseudomonadota</taxon>
        <taxon>Betaproteobacteria</taxon>
        <taxon>Burkholderiales</taxon>
        <taxon>Sphaerotilaceae</taxon>
        <taxon>Ideonella</taxon>
    </lineage>
</organism>
<name>A0ABP3V7D6_9BURK</name>
<evidence type="ECO:0008006" key="3">
    <source>
        <dbReference type="Google" id="ProtNLM"/>
    </source>
</evidence>
<proteinExistence type="predicted"/>
<protein>
    <recommendedName>
        <fullName evidence="3">Alpha/beta hydrolase</fullName>
    </recommendedName>
</protein>
<dbReference type="InterPro" id="IPR029058">
    <property type="entry name" value="AB_hydrolase_fold"/>
</dbReference>
<sequence>MDRQDFVLHRVAFAGLPYAALRALDGERGSAIGWRQGMLGQARLLRACARRAASEGAAASAAQYFRWAGVAYHSATLGPDLSALDGLVRVSRLRHLAVAAYRRALQQDGGAKLVTLALGAHRLHGYCRLPEGEPRGVVLLLNGLDSLCEVELHAFASGLLARGMATLSLDLPARFSASGPRDMQAERWLPALHEWLAGHGLGGQPLGVFAVSFGGYLGARLLAGNAGLCAGLLISPPAWIEDKHRQHPYFSRMFSWSFGQPGEAELDALAASVRLDALAPPQAACRVYAMTEDAMFDARHTEAYAAWGQGRVEVKTVAAEHVGTSSFYRWLPGAFDWFAERFAHA</sequence>
<dbReference type="RefSeq" id="WP_231012040.1">
    <property type="nucleotide sequence ID" value="NZ_BAAAEW010000011.1"/>
</dbReference>
<dbReference type="Gene3D" id="3.40.50.1820">
    <property type="entry name" value="alpha/beta hydrolase"/>
    <property type="match status" value="1"/>
</dbReference>
<keyword evidence="2" id="KW-1185">Reference proteome</keyword>